<evidence type="ECO:0000313" key="3">
    <source>
        <dbReference type="EMBL" id="KIX14339.1"/>
    </source>
</evidence>
<dbReference type="NCBIfam" id="TIGR03605">
    <property type="entry name" value="antibiot_sagB"/>
    <property type="match status" value="1"/>
</dbReference>
<dbReference type="RefSeq" id="WP_044347982.1">
    <property type="nucleotide sequence ID" value="NZ_AZAC01000011.1"/>
</dbReference>
<accession>A0A0D2J826</accession>
<dbReference type="AlphaFoldDB" id="A0A0D2J826"/>
<name>A0A0D2J826_9BACT</name>
<dbReference type="PANTHER" id="PTHR43745:SF2">
    <property type="entry name" value="NITROREDUCTASE MJ1384-RELATED"/>
    <property type="match status" value="1"/>
</dbReference>
<feature type="domain" description="Cyanobactin oxidase ThcOx second" evidence="2">
    <location>
        <begin position="115"/>
        <end position="211"/>
    </location>
</feature>
<dbReference type="Pfam" id="PF00881">
    <property type="entry name" value="Nitroreductase"/>
    <property type="match status" value="1"/>
</dbReference>
<dbReference type="InParanoid" id="A0A0D2J826"/>
<dbReference type="OrthoDB" id="9801593at2"/>
<dbReference type="EMBL" id="AZAC01000011">
    <property type="protein sequence ID" value="KIX14339.1"/>
    <property type="molecule type" value="Genomic_DNA"/>
</dbReference>
<reference evidence="3 4" key="1">
    <citation type="submission" date="2013-11" db="EMBL/GenBank/DDBJ databases">
        <title>Metagenomic analysis of a methanogenic consortium involved in long chain n-alkane degradation.</title>
        <authorList>
            <person name="Davidova I.A."/>
            <person name="Callaghan A.V."/>
            <person name="Wawrik B."/>
            <person name="Pruitt S."/>
            <person name="Marks C."/>
            <person name="Duncan K.E."/>
            <person name="Suflita J.M."/>
        </authorList>
    </citation>
    <scope>NUCLEOTIDE SEQUENCE [LARGE SCALE GENOMIC DNA]</scope>
    <source>
        <strain evidence="3 4">SPR</strain>
    </source>
</reference>
<dbReference type="InterPro" id="IPR020051">
    <property type="entry name" value="SagB-type_dehydrogenase"/>
</dbReference>
<gene>
    <name evidence="3" type="ORF">X474_08755</name>
</gene>
<feature type="domain" description="Nitroreductase" evidence="1">
    <location>
        <begin position="267"/>
        <end position="446"/>
    </location>
</feature>
<dbReference type="Pfam" id="PF22767">
    <property type="entry name" value="ThcOx"/>
    <property type="match status" value="1"/>
</dbReference>
<dbReference type="InterPro" id="IPR054488">
    <property type="entry name" value="ThcOx_dom2"/>
</dbReference>
<dbReference type="STRING" id="1429043.X474_08755"/>
<dbReference type="CDD" id="cd02142">
    <property type="entry name" value="McbC_SagB-like_oxidoreductase"/>
    <property type="match status" value="1"/>
</dbReference>
<evidence type="ECO:0000259" key="1">
    <source>
        <dbReference type="Pfam" id="PF00881"/>
    </source>
</evidence>
<dbReference type="SUPFAM" id="SSF55469">
    <property type="entry name" value="FMN-dependent nitroreductase-like"/>
    <property type="match status" value="1"/>
</dbReference>
<keyword evidence="4" id="KW-1185">Reference proteome</keyword>
<comment type="caution">
    <text evidence="3">The sequence shown here is derived from an EMBL/GenBank/DDBJ whole genome shotgun (WGS) entry which is preliminary data.</text>
</comment>
<dbReference type="GO" id="GO:0016491">
    <property type="term" value="F:oxidoreductase activity"/>
    <property type="evidence" value="ECO:0007669"/>
    <property type="project" value="InterPro"/>
</dbReference>
<dbReference type="PANTHER" id="PTHR43745">
    <property type="entry name" value="NITROREDUCTASE MJ1384-RELATED"/>
    <property type="match status" value="1"/>
</dbReference>
<dbReference type="InterPro" id="IPR029479">
    <property type="entry name" value="Nitroreductase"/>
</dbReference>
<proteinExistence type="predicted"/>
<evidence type="ECO:0000313" key="4">
    <source>
        <dbReference type="Proteomes" id="UP000032233"/>
    </source>
</evidence>
<dbReference type="Proteomes" id="UP000032233">
    <property type="component" value="Unassembled WGS sequence"/>
</dbReference>
<dbReference type="InterPro" id="IPR000415">
    <property type="entry name" value="Nitroreductase-like"/>
</dbReference>
<dbReference type="Gene3D" id="3.40.109.10">
    <property type="entry name" value="NADH Oxidase"/>
    <property type="match status" value="1"/>
</dbReference>
<evidence type="ECO:0000259" key="2">
    <source>
        <dbReference type="Pfam" id="PF22767"/>
    </source>
</evidence>
<organism evidence="3 4">
    <name type="scientific">Dethiosulfatarculus sandiegensis</name>
    <dbReference type="NCBI Taxonomy" id="1429043"/>
    <lineage>
        <taxon>Bacteria</taxon>
        <taxon>Pseudomonadati</taxon>
        <taxon>Thermodesulfobacteriota</taxon>
        <taxon>Desulfarculia</taxon>
        <taxon>Desulfarculales</taxon>
        <taxon>Desulfarculaceae</taxon>
        <taxon>Dethiosulfatarculus</taxon>
    </lineage>
</organism>
<dbReference type="InterPro" id="IPR052544">
    <property type="entry name" value="Bacteriocin_Proc_Enz"/>
</dbReference>
<sequence length="453" mass="50112">MLKVTYRTSKKLTLDQEDGAWLYGKGRRVLMRLAPGAKAEARLLEVLSTAWQSPEEALEKAGLDDFNLQARGHFLIHQALGAGLLDACYAWGERPLLYVFPAIKTPLPAWNGKGLSRFAWARPEKTGLRLASPLSSFVVSTAEPGLTGLVSALAGKNPAEPPKVQGFSEEEIDLVLKVLTGAGLLALLDDAEDKPPLAWWQWHDLMFHSRSLWRLSDYDPPDTLRFKDVFPCPRVVKTKSGRPCLELPPVDENCLALLDRPFGKVLSDRRTRRRPAKEPVGLGCLSALLHSAARLKSSKELEQEGVVSFRPYPSAGARHPLELYLAANKVNGLEPGLYHYQPQKHSLSPLAGNHQGMEDLLAFNPLAPWDYDPPQAQIWISARFGRTAWKYESVAYRLVQMDLGCLYQTLYLVATALELKPCCLGAAEVDLFARATGLDALEEPAVGLFVVSK</sequence>
<protein>
    <submittedName>
        <fullName evidence="3">Uncharacterized protein</fullName>
    </submittedName>
</protein>